<name>A0A072PMT7_9EURO</name>
<dbReference type="Proteomes" id="UP000027920">
    <property type="component" value="Unassembled WGS sequence"/>
</dbReference>
<keyword evidence="3" id="KW-1185">Reference proteome</keyword>
<comment type="caution">
    <text evidence="2">The sequence shown here is derived from an EMBL/GenBank/DDBJ whole genome shotgun (WGS) entry which is preliminary data.</text>
</comment>
<dbReference type="OrthoDB" id="9876299at2759"/>
<evidence type="ECO:0000313" key="3">
    <source>
        <dbReference type="Proteomes" id="UP000027920"/>
    </source>
</evidence>
<dbReference type="RefSeq" id="XP_013263979.1">
    <property type="nucleotide sequence ID" value="XM_013408525.1"/>
</dbReference>
<evidence type="ECO:0008006" key="4">
    <source>
        <dbReference type="Google" id="ProtNLM"/>
    </source>
</evidence>
<evidence type="ECO:0000256" key="1">
    <source>
        <dbReference type="ARBA" id="ARBA00006484"/>
    </source>
</evidence>
<dbReference type="PANTHER" id="PTHR43544">
    <property type="entry name" value="SHORT-CHAIN DEHYDROGENASE/REDUCTASE"/>
    <property type="match status" value="1"/>
</dbReference>
<dbReference type="AlphaFoldDB" id="A0A072PMT7"/>
<dbReference type="InterPro" id="IPR002347">
    <property type="entry name" value="SDR_fam"/>
</dbReference>
<accession>A0A072PMT7</accession>
<dbReference type="Gene3D" id="3.40.50.720">
    <property type="entry name" value="NAD(P)-binding Rossmann-like Domain"/>
    <property type="match status" value="1"/>
</dbReference>
<dbReference type="PRINTS" id="PR00081">
    <property type="entry name" value="GDHRDH"/>
</dbReference>
<dbReference type="GO" id="GO:0005737">
    <property type="term" value="C:cytoplasm"/>
    <property type="evidence" value="ECO:0007669"/>
    <property type="project" value="TreeGrafter"/>
</dbReference>
<gene>
    <name evidence="2" type="ORF">A1O9_02955</name>
</gene>
<evidence type="ECO:0000313" key="2">
    <source>
        <dbReference type="EMBL" id="KEF61389.1"/>
    </source>
</evidence>
<dbReference type="VEuPathDB" id="FungiDB:A1O9_02955"/>
<comment type="similarity">
    <text evidence="1">Belongs to the short-chain dehydrogenases/reductases (SDR) family.</text>
</comment>
<dbReference type="GeneID" id="25277895"/>
<dbReference type="HOGENOM" id="CLU_010194_9_1_1"/>
<dbReference type="EMBL" id="AMGV01000002">
    <property type="protein sequence ID" value="KEF61389.1"/>
    <property type="molecule type" value="Genomic_DNA"/>
</dbReference>
<dbReference type="Pfam" id="PF00106">
    <property type="entry name" value="adh_short"/>
    <property type="match status" value="1"/>
</dbReference>
<protein>
    <recommendedName>
        <fullName evidence="4">NAD(P)-binding protein</fullName>
    </recommendedName>
</protein>
<dbReference type="PANTHER" id="PTHR43544:SF26">
    <property type="entry name" value="SHORT CHAIN DEHYDROGENASE_REDUCTASE FAMILY OXIDOREDUCTASE (JCVI)"/>
    <property type="match status" value="1"/>
</dbReference>
<organism evidence="2 3">
    <name type="scientific">Exophiala aquamarina CBS 119918</name>
    <dbReference type="NCBI Taxonomy" id="1182545"/>
    <lineage>
        <taxon>Eukaryota</taxon>
        <taxon>Fungi</taxon>
        <taxon>Dikarya</taxon>
        <taxon>Ascomycota</taxon>
        <taxon>Pezizomycotina</taxon>
        <taxon>Eurotiomycetes</taxon>
        <taxon>Chaetothyriomycetidae</taxon>
        <taxon>Chaetothyriales</taxon>
        <taxon>Herpotrichiellaceae</taxon>
        <taxon>Exophiala</taxon>
    </lineage>
</organism>
<dbReference type="InterPro" id="IPR051468">
    <property type="entry name" value="Fungal_SecMetab_SDRs"/>
</dbReference>
<reference evidence="2 3" key="1">
    <citation type="submission" date="2013-03" db="EMBL/GenBank/DDBJ databases">
        <title>The Genome Sequence of Exophiala aquamarina CBS 119918.</title>
        <authorList>
            <consortium name="The Broad Institute Genomics Platform"/>
            <person name="Cuomo C."/>
            <person name="de Hoog S."/>
            <person name="Gorbushina A."/>
            <person name="Walker B."/>
            <person name="Young S.K."/>
            <person name="Zeng Q."/>
            <person name="Gargeya S."/>
            <person name="Fitzgerald M."/>
            <person name="Haas B."/>
            <person name="Abouelleil A."/>
            <person name="Allen A.W."/>
            <person name="Alvarado L."/>
            <person name="Arachchi H.M."/>
            <person name="Berlin A.M."/>
            <person name="Chapman S.B."/>
            <person name="Gainer-Dewar J."/>
            <person name="Goldberg J."/>
            <person name="Griggs A."/>
            <person name="Gujja S."/>
            <person name="Hansen M."/>
            <person name="Howarth C."/>
            <person name="Imamovic A."/>
            <person name="Ireland A."/>
            <person name="Larimer J."/>
            <person name="McCowan C."/>
            <person name="Murphy C."/>
            <person name="Pearson M."/>
            <person name="Poon T.W."/>
            <person name="Priest M."/>
            <person name="Roberts A."/>
            <person name="Saif S."/>
            <person name="Shea T."/>
            <person name="Sisk P."/>
            <person name="Sykes S."/>
            <person name="Wortman J."/>
            <person name="Nusbaum C."/>
            <person name="Birren B."/>
        </authorList>
    </citation>
    <scope>NUCLEOTIDE SEQUENCE [LARGE SCALE GENOMIC DNA]</scope>
    <source>
        <strain evidence="2 3">CBS 119918</strain>
    </source>
</reference>
<dbReference type="CDD" id="cd05325">
    <property type="entry name" value="carb_red_sniffer_like_SDR_c"/>
    <property type="match status" value="1"/>
</dbReference>
<dbReference type="SUPFAM" id="SSF51735">
    <property type="entry name" value="NAD(P)-binding Rossmann-fold domains"/>
    <property type="match status" value="1"/>
</dbReference>
<proteinExistence type="inferred from homology"/>
<dbReference type="InterPro" id="IPR036291">
    <property type="entry name" value="NAD(P)-bd_dom_sf"/>
</dbReference>
<sequence>MIAPASTIYLVSGASRGLGRALVAAYLARPNNTVIATVRDPTSPVSKSLQELSKGTNSSLIVLKTDSLIETDAQQAIDELKSVHNITSLDVVIANAGIAKLFPTVQEVRVEDILEHYRTNVIGVVLLFQAVVPLLKNSTKTPKFVVMGSEAGSIGGMEQVPVPNAAYGPSKAALNWITKKIHVENPDIIAFPIHPGFVQTDTGNASARAFGMEKAILTYEESIPPMVKLIDEATREATSGKFKLYDGSSLDW</sequence>
<dbReference type="GO" id="GO:0016491">
    <property type="term" value="F:oxidoreductase activity"/>
    <property type="evidence" value="ECO:0007669"/>
    <property type="project" value="TreeGrafter"/>
</dbReference>